<dbReference type="STRING" id="1855912.LuPra_04194"/>
<feature type="signal peptide" evidence="1">
    <location>
        <begin position="1"/>
        <end position="27"/>
    </location>
</feature>
<dbReference type="AlphaFoldDB" id="A0A143PRA2"/>
<evidence type="ECO:0000313" key="2">
    <source>
        <dbReference type="EMBL" id="AMY10951.1"/>
    </source>
</evidence>
<proteinExistence type="predicted"/>
<dbReference type="KEGG" id="abac:LuPra_04194"/>
<keyword evidence="3" id="KW-1185">Reference proteome</keyword>
<feature type="chain" id="PRO_5007511839" description="YMGG-like Gly-zipper domain-containing protein" evidence="1">
    <location>
        <begin position="28"/>
        <end position="208"/>
    </location>
</feature>
<keyword evidence="1" id="KW-0732">Signal</keyword>
<organism evidence="2 3">
    <name type="scientific">Luteitalea pratensis</name>
    <dbReference type="NCBI Taxonomy" id="1855912"/>
    <lineage>
        <taxon>Bacteria</taxon>
        <taxon>Pseudomonadati</taxon>
        <taxon>Acidobacteriota</taxon>
        <taxon>Vicinamibacteria</taxon>
        <taxon>Vicinamibacterales</taxon>
        <taxon>Vicinamibacteraceae</taxon>
        <taxon>Luteitalea</taxon>
    </lineage>
</organism>
<gene>
    <name evidence="2" type="ORF">LuPra_04194</name>
</gene>
<dbReference type="RefSeq" id="WP_110172543.1">
    <property type="nucleotide sequence ID" value="NZ_CP015136.1"/>
</dbReference>
<accession>A0A143PRA2</accession>
<name>A0A143PRA2_LUTPR</name>
<evidence type="ECO:0000313" key="3">
    <source>
        <dbReference type="Proteomes" id="UP000076079"/>
    </source>
</evidence>
<sequence precursor="true">MMSLPTLATIRPHIALVTILAGASACASGPSQVPGTAGLASGTPASVQSAVSAPVLLSCPAGQQALMRQVVVSGAVVPQVECVSAAPMATPVLGTPLVAAAPVVPVSPMTPTYVSAPVGGYQPVAAAPVRRVASSPQARRVAYDNDIVEYRRPATRSWQKSALIIGSAAGAGAGVGAATGGKKGALIGAAIGGGAATVWDQVTRRQPR</sequence>
<evidence type="ECO:0008006" key="4">
    <source>
        <dbReference type="Google" id="ProtNLM"/>
    </source>
</evidence>
<dbReference type="Proteomes" id="UP000076079">
    <property type="component" value="Chromosome"/>
</dbReference>
<protein>
    <recommendedName>
        <fullName evidence="4">YMGG-like Gly-zipper domain-containing protein</fullName>
    </recommendedName>
</protein>
<reference evidence="3" key="2">
    <citation type="submission" date="2016-04" db="EMBL/GenBank/DDBJ databases">
        <title>First Complete Genome Sequence of a Subdivision 6 Acidobacterium.</title>
        <authorList>
            <person name="Huang S."/>
            <person name="Vieira S."/>
            <person name="Bunk B."/>
            <person name="Riedel T."/>
            <person name="Sproeer C."/>
            <person name="Overmann J."/>
        </authorList>
    </citation>
    <scope>NUCLEOTIDE SEQUENCE [LARGE SCALE GENOMIC DNA]</scope>
    <source>
        <strain evidence="3">DSM 100886 HEG_-6_39</strain>
    </source>
</reference>
<dbReference type="EMBL" id="CP015136">
    <property type="protein sequence ID" value="AMY10951.1"/>
    <property type="molecule type" value="Genomic_DNA"/>
</dbReference>
<reference evidence="2 3" key="1">
    <citation type="journal article" date="2016" name="Genome Announc.">
        <title>First Complete Genome Sequence of a Subdivision 6 Acidobacterium Strain.</title>
        <authorList>
            <person name="Huang S."/>
            <person name="Vieira S."/>
            <person name="Bunk B."/>
            <person name="Riedel T."/>
            <person name="Sproer C."/>
            <person name="Overmann J."/>
        </authorList>
    </citation>
    <scope>NUCLEOTIDE SEQUENCE [LARGE SCALE GENOMIC DNA]</scope>
    <source>
        <strain evidence="3">DSM 100886 HEG_-6_39</strain>
    </source>
</reference>
<evidence type="ECO:0000256" key="1">
    <source>
        <dbReference type="SAM" id="SignalP"/>
    </source>
</evidence>